<evidence type="ECO:0000256" key="1">
    <source>
        <dbReference type="SAM" id="MobiDB-lite"/>
    </source>
</evidence>
<name>A0A9Q1H171_HOLLE</name>
<dbReference type="Proteomes" id="UP001152320">
    <property type="component" value="Chromosome 14"/>
</dbReference>
<feature type="region of interest" description="Disordered" evidence="1">
    <location>
        <begin position="139"/>
        <end position="162"/>
    </location>
</feature>
<proteinExistence type="predicted"/>
<feature type="signal peptide" evidence="2">
    <location>
        <begin position="1"/>
        <end position="34"/>
    </location>
</feature>
<dbReference type="EMBL" id="JAIZAY010000014">
    <property type="protein sequence ID" value="KAJ8029759.1"/>
    <property type="molecule type" value="Genomic_DNA"/>
</dbReference>
<protein>
    <submittedName>
        <fullName evidence="3">Uncharacterized protein</fullName>
    </submittedName>
</protein>
<evidence type="ECO:0000313" key="3">
    <source>
        <dbReference type="EMBL" id="KAJ8029759.1"/>
    </source>
</evidence>
<evidence type="ECO:0000313" key="4">
    <source>
        <dbReference type="Proteomes" id="UP001152320"/>
    </source>
</evidence>
<feature type="chain" id="PRO_5040285614" evidence="2">
    <location>
        <begin position="35"/>
        <end position="301"/>
    </location>
</feature>
<accession>A0A9Q1H171</accession>
<sequence>MERLLRAPSRAATELCRYLLVSSLLLMRLCVITAEECDEIAKTGGMSVVQAFFSSKIEMHQQCEDLRRNLTQDCSESCNVAIEQFLENNGGELGRVFFSCECSEDSAMYTPEECEIDREKLVICPALYFMLQTDDLLTSTEAQEDTSPSKAPTTKEMPSTKPIIPPGKSCRKARHDCQKTLPCSKAFFTVKDFCLDDFTDGAQCSIDCRKAIDELDMFPAAEGLWGCGCDPDSDETTWCHMYGRQGLQKTCEGVKYKELNAAKTQENKDFKSDDPENSSKHHVISIFNCLLIPVLILIVVF</sequence>
<gene>
    <name evidence="3" type="ORF">HOLleu_29234</name>
</gene>
<keyword evidence="4" id="KW-1185">Reference proteome</keyword>
<reference evidence="3" key="1">
    <citation type="submission" date="2021-10" db="EMBL/GenBank/DDBJ databases">
        <title>Tropical sea cucumber genome reveals ecological adaptation and Cuvierian tubules defense mechanism.</title>
        <authorList>
            <person name="Chen T."/>
        </authorList>
    </citation>
    <scope>NUCLEOTIDE SEQUENCE</scope>
    <source>
        <strain evidence="3">Nanhai2018</strain>
        <tissue evidence="3">Muscle</tissue>
    </source>
</reference>
<keyword evidence="2" id="KW-0732">Signal</keyword>
<comment type="caution">
    <text evidence="3">The sequence shown here is derived from an EMBL/GenBank/DDBJ whole genome shotgun (WGS) entry which is preliminary data.</text>
</comment>
<dbReference type="AlphaFoldDB" id="A0A9Q1H171"/>
<organism evidence="3 4">
    <name type="scientific">Holothuria leucospilota</name>
    <name type="common">Black long sea cucumber</name>
    <name type="synonym">Mertensiothuria leucospilota</name>
    <dbReference type="NCBI Taxonomy" id="206669"/>
    <lineage>
        <taxon>Eukaryota</taxon>
        <taxon>Metazoa</taxon>
        <taxon>Echinodermata</taxon>
        <taxon>Eleutherozoa</taxon>
        <taxon>Echinozoa</taxon>
        <taxon>Holothuroidea</taxon>
        <taxon>Aspidochirotacea</taxon>
        <taxon>Aspidochirotida</taxon>
        <taxon>Holothuriidae</taxon>
        <taxon>Holothuria</taxon>
    </lineage>
</organism>
<feature type="compositionally biased region" description="Polar residues" evidence="1">
    <location>
        <begin position="139"/>
        <end position="152"/>
    </location>
</feature>
<dbReference type="OrthoDB" id="10445442at2759"/>
<evidence type="ECO:0000256" key="2">
    <source>
        <dbReference type="SAM" id="SignalP"/>
    </source>
</evidence>